<proteinExistence type="predicted"/>
<reference evidence="2" key="1">
    <citation type="submission" date="2022-12" db="EMBL/GenBank/DDBJ databases">
        <authorList>
            <person name="Krivoruchko A.V."/>
            <person name="Elkin A."/>
        </authorList>
    </citation>
    <scope>NUCLEOTIDE SEQUENCE</scope>
    <source>
        <strain evidence="2">IEGM 1388</strain>
    </source>
</reference>
<evidence type="ECO:0000256" key="1">
    <source>
        <dbReference type="SAM" id="Phobius"/>
    </source>
</evidence>
<comment type="caution">
    <text evidence="2">The sequence shown here is derived from an EMBL/GenBank/DDBJ whole genome shotgun (WGS) entry which is preliminary data.</text>
</comment>
<dbReference type="Proteomes" id="UP001067235">
    <property type="component" value="Unassembled WGS sequence"/>
</dbReference>
<dbReference type="InterPro" id="IPR025329">
    <property type="entry name" value="DUF4235"/>
</dbReference>
<keyword evidence="1" id="KW-1133">Transmembrane helix</keyword>
<feature type="transmembrane region" description="Helical" evidence="1">
    <location>
        <begin position="53"/>
        <end position="73"/>
    </location>
</feature>
<sequence length="90" mass="9343">MTTVSKTMYKPLSIASGVVGGLAATAVFGQVWKRVGDNDAKAPRPSDLSRSNTEVFAAAAIQGLIVGLVRAAIDRAAARGYKAVTHEDPT</sequence>
<evidence type="ECO:0000313" key="2">
    <source>
        <dbReference type="EMBL" id="MCZ4548412.1"/>
    </source>
</evidence>
<protein>
    <submittedName>
        <fullName evidence="2">DUF4235 domain-containing protein</fullName>
    </submittedName>
</protein>
<keyword evidence="3" id="KW-1185">Reference proteome</keyword>
<dbReference type="EMBL" id="JAPWIE010000001">
    <property type="protein sequence ID" value="MCZ4548412.1"/>
    <property type="molecule type" value="Genomic_DNA"/>
</dbReference>
<keyword evidence="1" id="KW-0472">Membrane</keyword>
<gene>
    <name evidence="2" type="ORF">O4213_00345</name>
</gene>
<name>A0ABT4MN41_GORRU</name>
<organism evidence="2 3">
    <name type="scientific">Gordonia rubripertincta</name>
    <name type="common">Rhodococcus corallinus</name>
    <dbReference type="NCBI Taxonomy" id="36822"/>
    <lineage>
        <taxon>Bacteria</taxon>
        <taxon>Bacillati</taxon>
        <taxon>Actinomycetota</taxon>
        <taxon>Actinomycetes</taxon>
        <taxon>Mycobacteriales</taxon>
        <taxon>Gordoniaceae</taxon>
        <taxon>Gordonia</taxon>
    </lineage>
</organism>
<evidence type="ECO:0000313" key="3">
    <source>
        <dbReference type="Proteomes" id="UP001067235"/>
    </source>
</evidence>
<dbReference type="Pfam" id="PF14019">
    <property type="entry name" value="DUF4235"/>
    <property type="match status" value="1"/>
</dbReference>
<keyword evidence="1" id="KW-0812">Transmembrane</keyword>
<dbReference type="RefSeq" id="WP_084834352.1">
    <property type="nucleotide sequence ID" value="NZ_JAPWIE010000001.1"/>
</dbReference>
<accession>A0ABT4MN41</accession>